<dbReference type="Gene3D" id="3.40.50.620">
    <property type="entry name" value="HUPs"/>
    <property type="match status" value="1"/>
</dbReference>
<evidence type="ECO:0000259" key="3">
    <source>
        <dbReference type="Pfam" id="PF00582"/>
    </source>
</evidence>
<gene>
    <name evidence="4" type="ORF">AVDCRST_MAG35-1042</name>
</gene>
<dbReference type="EMBL" id="CADCUY010000212">
    <property type="protein sequence ID" value="CAA9403674.1"/>
    <property type="molecule type" value="Genomic_DNA"/>
</dbReference>
<evidence type="ECO:0000256" key="1">
    <source>
        <dbReference type="ARBA" id="ARBA00008791"/>
    </source>
</evidence>
<dbReference type="InterPro" id="IPR006016">
    <property type="entry name" value="UspA"/>
</dbReference>
<comment type="similarity">
    <text evidence="1">Belongs to the universal stress protein A family.</text>
</comment>
<organism evidence="4">
    <name type="scientific">uncultured Quadrisphaera sp</name>
    <dbReference type="NCBI Taxonomy" id="904978"/>
    <lineage>
        <taxon>Bacteria</taxon>
        <taxon>Bacillati</taxon>
        <taxon>Actinomycetota</taxon>
        <taxon>Actinomycetes</taxon>
        <taxon>Kineosporiales</taxon>
        <taxon>Kineosporiaceae</taxon>
        <taxon>Quadrisphaera</taxon>
        <taxon>environmental samples</taxon>
    </lineage>
</organism>
<reference evidence="4" key="1">
    <citation type="submission" date="2020-02" db="EMBL/GenBank/DDBJ databases">
        <authorList>
            <person name="Meier V. D."/>
        </authorList>
    </citation>
    <scope>NUCLEOTIDE SEQUENCE</scope>
    <source>
        <strain evidence="4">AVDCRST_MAG35</strain>
    </source>
</reference>
<feature type="compositionally biased region" description="Acidic residues" evidence="2">
    <location>
        <begin position="84"/>
        <end position="94"/>
    </location>
</feature>
<dbReference type="AlphaFoldDB" id="A0A6J4P889"/>
<evidence type="ECO:0000256" key="2">
    <source>
        <dbReference type="SAM" id="MobiDB-lite"/>
    </source>
</evidence>
<evidence type="ECO:0000313" key="4">
    <source>
        <dbReference type="EMBL" id="CAA9403674.1"/>
    </source>
</evidence>
<dbReference type="Pfam" id="PF00582">
    <property type="entry name" value="Usp"/>
    <property type="match status" value="1"/>
</dbReference>
<sequence length="171" mass="17741">MPTPALPDLLTDALVVAVDDSKPAREALRFARQLAAGLGRPLAVVSVWNYVNSPQPAGSKDTAPSEAAWQAEAEGRLAALLAEEAPEPDDEEPAEQPVGQEPVELQPVVLHGNTTPVLLEVSRRAAHLVIGSRGRGGFAGMLLGSTSDSMVRHAACPVTVVRTPATVGSTG</sequence>
<dbReference type="CDD" id="cd00293">
    <property type="entry name" value="USP-like"/>
    <property type="match status" value="1"/>
</dbReference>
<dbReference type="SUPFAM" id="SSF52402">
    <property type="entry name" value="Adenine nucleotide alpha hydrolases-like"/>
    <property type="match status" value="1"/>
</dbReference>
<dbReference type="PANTHER" id="PTHR46268:SF6">
    <property type="entry name" value="UNIVERSAL STRESS PROTEIN UP12"/>
    <property type="match status" value="1"/>
</dbReference>
<protein>
    <submittedName>
        <fullName evidence="4">Universal stress protein family</fullName>
    </submittedName>
</protein>
<dbReference type="PANTHER" id="PTHR46268">
    <property type="entry name" value="STRESS RESPONSE PROTEIN NHAX"/>
    <property type="match status" value="1"/>
</dbReference>
<accession>A0A6J4P889</accession>
<proteinExistence type="inferred from homology"/>
<dbReference type="InterPro" id="IPR014729">
    <property type="entry name" value="Rossmann-like_a/b/a_fold"/>
</dbReference>
<feature type="region of interest" description="Disordered" evidence="2">
    <location>
        <begin position="82"/>
        <end position="102"/>
    </location>
</feature>
<feature type="domain" description="UspA" evidence="3">
    <location>
        <begin position="14"/>
        <end position="162"/>
    </location>
</feature>
<dbReference type="InterPro" id="IPR006015">
    <property type="entry name" value="Universal_stress_UspA"/>
</dbReference>
<dbReference type="PRINTS" id="PR01438">
    <property type="entry name" value="UNVRSLSTRESS"/>
</dbReference>
<name>A0A6J4P889_9ACTN</name>